<keyword evidence="3" id="KW-0560">Oxidoreductase</keyword>
<keyword evidence="6" id="KW-1185">Reference proteome</keyword>
<accession>L0K9H2</accession>
<evidence type="ECO:0000313" key="5">
    <source>
        <dbReference type="EMBL" id="AGB41009.1"/>
    </source>
</evidence>
<dbReference type="Gene3D" id="3.30.43.10">
    <property type="entry name" value="Uridine Diphospho-n-acetylenolpyruvylglucosamine Reductase, domain 2"/>
    <property type="match status" value="1"/>
</dbReference>
<dbReference type="STRING" id="748449.Halha_1048"/>
<dbReference type="PATRIC" id="fig|748449.3.peg.1002"/>
<organism evidence="5 6">
    <name type="scientific">Halobacteroides halobius (strain ATCC 35273 / DSM 5150 / MD-1)</name>
    <dbReference type="NCBI Taxonomy" id="748449"/>
    <lineage>
        <taxon>Bacteria</taxon>
        <taxon>Bacillati</taxon>
        <taxon>Bacillota</taxon>
        <taxon>Clostridia</taxon>
        <taxon>Halanaerobiales</taxon>
        <taxon>Halobacteroidaceae</taxon>
        <taxon>Halobacteroides</taxon>
    </lineage>
</organism>
<feature type="domain" description="FAD-binding PCMH-type" evidence="4">
    <location>
        <begin position="14"/>
        <end position="191"/>
    </location>
</feature>
<dbReference type="eggNOG" id="COG1319">
    <property type="taxonomic scope" value="Bacteria"/>
</dbReference>
<dbReference type="SUPFAM" id="SSF56176">
    <property type="entry name" value="FAD-binding/transporter-associated domain-like"/>
    <property type="match status" value="1"/>
</dbReference>
<dbReference type="InterPro" id="IPR016166">
    <property type="entry name" value="FAD-bd_PCMH"/>
</dbReference>
<evidence type="ECO:0000256" key="3">
    <source>
        <dbReference type="ARBA" id="ARBA00023002"/>
    </source>
</evidence>
<dbReference type="RefSeq" id="WP_015326734.1">
    <property type="nucleotide sequence ID" value="NC_019978.1"/>
</dbReference>
<keyword evidence="2" id="KW-0274">FAD</keyword>
<dbReference type="EMBL" id="CP003359">
    <property type="protein sequence ID" value="AGB41009.1"/>
    <property type="molecule type" value="Genomic_DNA"/>
</dbReference>
<dbReference type="SUPFAM" id="SSF55447">
    <property type="entry name" value="CO dehydrogenase flavoprotein C-terminal domain-like"/>
    <property type="match status" value="1"/>
</dbReference>
<dbReference type="Gene3D" id="3.30.465.10">
    <property type="match status" value="1"/>
</dbReference>
<dbReference type="InterPro" id="IPR016167">
    <property type="entry name" value="FAD-bd_PCMH_sub1"/>
</dbReference>
<evidence type="ECO:0000259" key="4">
    <source>
        <dbReference type="PROSITE" id="PS51387"/>
    </source>
</evidence>
<dbReference type="InterPro" id="IPR036683">
    <property type="entry name" value="CO_DH_flav_C_dom_sf"/>
</dbReference>
<dbReference type="InterPro" id="IPR036318">
    <property type="entry name" value="FAD-bd_PCMH-like_sf"/>
</dbReference>
<dbReference type="AlphaFoldDB" id="L0K9H2"/>
<dbReference type="PANTHER" id="PTHR42659:SF2">
    <property type="entry name" value="XANTHINE DEHYDROGENASE SUBUNIT C-RELATED"/>
    <property type="match status" value="1"/>
</dbReference>
<dbReference type="GO" id="GO:0016491">
    <property type="term" value="F:oxidoreductase activity"/>
    <property type="evidence" value="ECO:0007669"/>
    <property type="project" value="UniProtKB-KW"/>
</dbReference>
<dbReference type="InterPro" id="IPR002346">
    <property type="entry name" value="Mopterin_DH_FAD-bd"/>
</dbReference>
<keyword evidence="1" id="KW-0285">Flavoprotein</keyword>
<dbReference type="Proteomes" id="UP000010880">
    <property type="component" value="Chromosome"/>
</dbReference>
<dbReference type="GO" id="GO:0071949">
    <property type="term" value="F:FAD binding"/>
    <property type="evidence" value="ECO:0007669"/>
    <property type="project" value="InterPro"/>
</dbReference>
<dbReference type="Gene3D" id="3.30.390.50">
    <property type="entry name" value="CO dehydrogenase flavoprotein, C-terminal domain"/>
    <property type="match status" value="1"/>
</dbReference>
<sequence>MSRYVEKAKSKQKISGEDFKGYFAPEGIEGAINLLEEYGDQVVIVAGGTDLLVDYNERLYDLDGILDLKNIEKLSKINVKEDHIEIGAMVTHTEIEKSASLKEYLPILSQAAADVGSPQIRNRGTIGGNVVTASPAGDLLPALLAYKAEFELVSIKGKERVLAKDFFTGPKKAVITPEQLLTKIIIPKPKETTFSVWKKVGKRKALAISSITLALVIEFNQDNLISDARACMGAVAPTPIEIKEFKSKLQDKSIEQIDYQKLGQIIADNISPIDDIRGTEEYRRDTGRDIMISALKELNSNWR</sequence>
<dbReference type="Pfam" id="PF03450">
    <property type="entry name" value="CO_deh_flav_C"/>
    <property type="match status" value="1"/>
</dbReference>
<name>L0K9H2_HALHC</name>
<evidence type="ECO:0000256" key="2">
    <source>
        <dbReference type="ARBA" id="ARBA00022827"/>
    </source>
</evidence>
<protein>
    <submittedName>
        <fullName evidence="5">Aerobic-type carbon monoxide dehydrogenase, middle subunit CoxM/CutM-like protein</fullName>
    </submittedName>
</protein>
<dbReference type="KEGG" id="hhl:Halha_1048"/>
<dbReference type="HOGENOM" id="CLU_058050_0_1_9"/>
<dbReference type="InterPro" id="IPR051312">
    <property type="entry name" value="Diverse_Substr_Oxidored"/>
</dbReference>
<dbReference type="PROSITE" id="PS51387">
    <property type="entry name" value="FAD_PCMH"/>
    <property type="match status" value="1"/>
</dbReference>
<reference evidence="6" key="1">
    <citation type="submission" date="2012-02" db="EMBL/GenBank/DDBJ databases">
        <title>The complete genome of Halobacteroides halobius DSM 5150.</title>
        <authorList>
            <person name="Lucas S."/>
            <person name="Copeland A."/>
            <person name="Lapidus A."/>
            <person name="Glavina del Rio T."/>
            <person name="Dalin E."/>
            <person name="Tice H."/>
            <person name="Bruce D."/>
            <person name="Goodwin L."/>
            <person name="Pitluck S."/>
            <person name="Peters L."/>
            <person name="Mikhailova N."/>
            <person name="Gu W."/>
            <person name="Kyrpides N."/>
            <person name="Mavromatis K."/>
            <person name="Ivanova N."/>
            <person name="Brettin T."/>
            <person name="Detter J.C."/>
            <person name="Han C."/>
            <person name="Larimer F."/>
            <person name="Land M."/>
            <person name="Hauser L."/>
            <person name="Markowitz V."/>
            <person name="Cheng J.-F."/>
            <person name="Hugenholtz P."/>
            <person name="Woyke T."/>
            <person name="Wu D."/>
            <person name="Tindall B."/>
            <person name="Pomrenke H."/>
            <person name="Brambilla E."/>
            <person name="Klenk H.-P."/>
            <person name="Eisen J.A."/>
        </authorList>
    </citation>
    <scope>NUCLEOTIDE SEQUENCE [LARGE SCALE GENOMIC DNA]</scope>
    <source>
        <strain evidence="6">ATCC 35273 / DSM 5150 / MD-1</strain>
    </source>
</reference>
<evidence type="ECO:0000313" key="6">
    <source>
        <dbReference type="Proteomes" id="UP000010880"/>
    </source>
</evidence>
<proteinExistence type="predicted"/>
<evidence type="ECO:0000256" key="1">
    <source>
        <dbReference type="ARBA" id="ARBA00022630"/>
    </source>
</evidence>
<dbReference type="SMART" id="SM01092">
    <property type="entry name" value="CO_deh_flav_C"/>
    <property type="match status" value="1"/>
</dbReference>
<dbReference type="InterPro" id="IPR005107">
    <property type="entry name" value="CO_DH_flav_C"/>
</dbReference>
<dbReference type="Pfam" id="PF00941">
    <property type="entry name" value="FAD_binding_5"/>
    <property type="match status" value="1"/>
</dbReference>
<dbReference type="PANTHER" id="PTHR42659">
    <property type="entry name" value="XANTHINE DEHYDROGENASE SUBUNIT C-RELATED"/>
    <property type="match status" value="1"/>
</dbReference>
<dbReference type="OrthoDB" id="9789842at2"/>
<gene>
    <name evidence="5" type="ordered locus">Halha_1048</name>
</gene>
<dbReference type="InterPro" id="IPR016169">
    <property type="entry name" value="FAD-bd_PCMH_sub2"/>
</dbReference>